<dbReference type="OrthoDB" id="289247at2759"/>
<evidence type="ECO:0000313" key="2">
    <source>
        <dbReference type="EMBL" id="ROK35771.1"/>
    </source>
</evidence>
<keyword evidence="1" id="KW-0812">Transmembrane</keyword>
<evidence type="ECO:0000256" key="1">
    <source>
        <dbReference type="SAM" id="Phobius"/>
    </source>
</evidence>
<dbReference type="GO" id="GO:0005737">
    <property type="term" value="C:cytoplasm"/>
    <property type="evidence" value="ECO:0007669"/>
    <property type="project" value="TreeGrafter"/>
</dbReference>
<dbReference type="EMBL" id="RJVU01057109">
    <property type="protein sequence ID" value="ROK35771.1"/>
    <property type="molecule type" value="Genomic_DNA"/>
</dbReference>
<accession>A0A3N0XZI2</accession>
<comment type="caution">
    <text evidence="2">The sequence shown here is derived from an EMBL/GenBank/DDBJ whole genome shotgun (WGS) entry which is preliminary data.</text>
</comment>
<keyword evidence="1" id="KW-1133">Transmembrane helix</keyword>
<gene>
    <name evidence="2" type="ORF">DPX16_17514</name>
</gene>
<protein>
    <submittedName>
        <fullName evidence="2">N-terminal EF-hand calcium-binding protein 1</fullName>
    </submittedName>
</protein>
<dbReference type="GO" id="GO:0042984">
    <property type="term" value="P:regulation of amyloid precursor protein biosynthetic process"/>
    <property type="evidence" value="ECO:0007669"/>
    <property type="project" value="TreeGrafter"/>
</dbReference>
<reference evidence="2 3" key="1">
    <citation type="submission" date="2018-10" db="EMBL/GenBank/DDBJ databases">
        <title>Genome assembly for a Yunnan-Guizhou Plateau 3E fish, Anabarilius grahami (Regan), and its evolutionary and genetic applications.</title>
        <authorList>
            <person name="Jiang W."/>
        </authorList>
    </citation>
    <scope>NUCLEOTIDE SEQUENCE [LARGE SCALE GENOMIC DNA]</scope>
    <source>
        <strain evidence="2">AG-KIZ</strain>
        <tissue evidence="2">Muscle</tissue>
    </source>
</reference>
<keyword evidence="3" id="KW-1185">Reference proteome</keyword>
<feature type="transmembrane region" description="Helical" evidence="1">
    <location>
        <begin position="121"/>
        <end position="147"/>
    </location>
</feature>
<sequence>MALPWTSQPQLCLEPLSPLHHLGPSTYRLHLGSSLPRPLSVIALPPDFSSLRLCFSFPLAPLQFSGNLVPPWPLVPLWPPPVLPGLSIPWTSSGSPPLTASLLSGGLQALPWLLSPLVPPWVILLLAPIWVALGTLTVMVLFVVIALPPATRNLETDELCEYFSQHLGEYENVLAALEDLNVSILKAMDKTKKAASINSNRTSECHTGARSLAFSSQDYQEATHLEQFVTRFLLKETTSQLQSLQSSLECAMETTAEQTRQERQVTQITLLHFVKHNIYQTRGVRRS</sequence>
<dbReference type="PANTHER" id="PTHR12178:SF11">
    <property type="entry name" value="N-TERMINAL EF-HAND CALCIUM-BINDING PROTEIN 1"/>
    <property type="match status" value="1"/>
</dbReference>
<dbReference type="AlphaFoldDB" id="A0A3N0XZI2"/>
<proteinExistence type="predicted"/>
<evidence type="ECO:0000313" key="3">
    <source>
        <dbReference type="Proteomes" id="UP000281406"/>
    </source>
</evidence>
<keyword evidence="1" id="KW-0472">Membrane</keyword>
<dbReference type="InterPro" id="IPR039862">
    <property type="entry name" value="NECAB1/2/3"/>
</dbReference>
<name>A0A3N0XZI2_ANAGA</name>
<organism evidence="2 3">
    <name type="scientific">Anabarilius grahami</name>
    <name type="common">Kanglang fish</name>
    <name type="synonym">Barilius grahami</name>
    <dbReference type="NCBI Taxonomy" id="495550"/>
    <lineage>
        <taxon>Eukaryota</taxon>
        <taxon>Metazoa</taxon>
        <taxon>Chordata</taxon>
        <taxon>Craniata</taxon>
        <taxon>Vertebrata</taxon>
        <taxon>Euteleostomi</taxon>
        <taxon>Actinopterygii</taxon>
        <taxon>Neopterygii</taxon>
        <taxon>Teleostei</taxon>
        <taxon>Ostariophysi</taxon>
        <taxon>Cypriniformes</taxon>
        <taxon>Xenocyprididae</taxon>
        <taxon>Xenocypridinae</taxon>
        <taxon>Xenocypridinae incertae sedis</taxon>
        <taxon>Anabarilius</taxon>
    </lineage>
</organism>
<dbReference type="Proteomes" id="UP000281406">
    <property type="component" value="Unassembled WGS sequence"/>
</dbReference>
<dbReference type="PANTHER" id="PTHR12178">
    <property type="entry name" value="EF-HAND DOMAIN-CONTAINING PROTEIN"/>
    <property type="match status" value="1"/>
</dbReference>